<dbReference type="AlphaFoldDB" id="W0ABR0"/>
<feature type="transmembrane region" description="Helical" evidence="1">
    <location>
        <begin position="100"/>
        <end position="118"/>
    </location>
</feature>
<evidence type="ECO:0008006" key="4">
    <source>
        <dbReference type="Google" id="ProtNLM"/>
    </source>
</evidence>
<dbReference type="HOGENOM" id="CLU_135628_1_0_5"/>
<protein>
    <recommendedName>
        <fullName evidence="4">MerC mercury resistance protein</fullName>
    </recommendedName>
</protein>
<keyword evidence="1" id="KW-1133">Transmembrane helix</keyword>
<dbReference type="GO" id="GO:0016020">
    <property type="term" value="C:membrane"/>
    <property type="evidence" value="ECO:0007669"/>
    <property type="project" value="InterPro"/>
</dbReference>
<keyword evidence="1" id="KW-0812">Transmembrane</keyword>
<sequence length="124" mass="12435">MSSLLVREGMLDRLAIGLSGICLVHCIATSLILALAASAGGLLFDPLVHEIGLGVAILLGALALGRGAMMHGQMLPVAIGSLGLGVMMGAMSLPHDGSESLFTIVGVALLAYGHHLNGRAAALA</sequence>
<evidence type="ECO:0000313" key="2">
    <source>
        <dbReference type="EMBL" id="AHE54506.1"/>
    </source>
</evidence>
<dbReference type="KEGG" id="ssan:NX02_14090"/>
<dbReference type="STRING" id="1123269.NX02_14090"/>
<organism evidence="2 3">
    <name type="scientific">Sphingomonas sanxanigenens DSM 19645 = NX02</name>
    <dbReference type="NCBI Taxonomy" id="1123269"/>
    <lineage>
        <taxon>Bacteria</taxon>
        <taxon>Pseudomonadati</taxon>
        <taxon>Pseudomonadota</taxon>
        <taxon>Alphaproteobacteria</taxon>
        <taxon>Sphingomonadales</taxon>
        <taxon>Sphingomonadaceae</taxon>
        <taxon>Sphingomonas</taxon>
    </lineage>
</organism>
<keyword evidence="3" id="KW-1185">Reference proteome</keyword>
<feature type="transmembrane region" description="Helical" evidence="1">
    <location>
        <begin position="77"/>
        <end position="94"/>
    </location>
</feature>
<name>W0ABR0_9SPHN</name>
<dbReference type="Pfam" id="PF03203">
    <property type="entry name" value="MerC"/>
    <property type="match status" value="1"/>
</dbReference>
<dbReference type="GO" id="GO:0015097">
    <property type="term" value="F:mercury ion transmembrane transporter activity"/>
    <property type="evidence" value="ECO:0007669"/>
    <property type="project" value="InterPro"/>
</dbReference>
<feature type="transmembrane region" description="Helical" evidence="1">
    <location>
        <begin position="47"/>
        <end position="65"/>
    </location>
</feature>
<dbReference type="eggNOG" id="ENOG5032XTN">
    <property type="taxonomic scope" value="Bacteria"/>
</dbReference>
<feature type="transmembrane region" description="Helical" evidence="1">
    <location>
        <begin position="14"/>
        <end position="35"/>
    </location>
</feature>
<dbReference type="EMBL" id="CP006644">
    <property type="protein sequence ID" value="AHE54506.1"/>
    <property type="molecule type" value="Genomic_DNA"/>
</dbReference>
<dbReference type="PATRIC" id="fig|1123269.5.peg.2744"/>
<evidence type="ECO:0000256" key="1">
    <source>
        <dbReference type="SAM" id="Phobius"/>
    </source>
</evidence>
<proteinExistence type="predicted"/>
<evidence type="ECO:0000313" key="3">
    <source>
        <dbReference type="Proteomes" id="UP000018851"/>
    </source>
</evidence>
<reference evidence="2 3" key="1">
    <citation type="submission" date="2013-07" db="EMBL/GenBank/DDBJ databases">
        <title>Completed genome of Sphingomonas sanxanigenens NX02.</title>
        <authorList>
            <person name="Ma T."/>
            <person name="Huang H."/>
            <person name="Wu M."/>
            <person name="Li X."/>
            <person name="Li G."/>
        </authorList>
    </citation>
    <scope>NUCLEOTIDE SEQUENCE [LARGE SCALE GENOMIC DNA]</scope>
    <source>
        <strain evidence="2 3">NX02</strain>
    </source>
</reference>
<dbReference type="Proteomes" id="UP000018851">
    <property type="component" value="Chromosome"/>
</dbReference>
<keyword evidence="1" id="KW-0472">Membrane</keyword>
<accession>W0ABR0</accession>
<gene>
    <name evidence="2" type="ORF">NX02_14090</name>
</gene>
<dbReference type="InterPro" id="IPR004891">
    <property type="entry name" value="Mercury-R_MerC"/>
</dbReference>